<evidence type="ECO:0000256" key="5">
    <source>
        <dbReference type="PIRNR" id="PIRNR038471"/>
    </source>
</evidence>
<evidence type="ECO:0000256" key="2">
    <source>
        <dbReference type="ARBA" id="ARBA00013855"/>
    </source>
</evidence>
<dbReference type="Pfam" id="PF04085">
    <property type="entry name" value="MreC"/>
    <property type="match status" value="1"/>
</dbReference>
<evidence type="ECO:0000256" key="3">
    <source>
        <dbReference type="ARBA" id="ARBA00022960"/>
    </source>
</evidence>
<dbReference type="InterPro" id="IPR055342">
    <property type="entry name" value="MreC_beta-barrel_core"/>
</dbReference>
<reference evidence="7 8" key="1">
    <citation type="journal article" date="2013" name="Genome Announc.">
        <title>Draft Genome Sequence of Methylophaga lonarensis MPLT, a Haloalkaliphilic (Non-Methane-Utilizing) Methylotroph.</title>
        <authorList>
            <person name="Shetty S.A."/>
            <person name="Marathe N.P."/>
            <person name="Munot H."/>
            <person name="Antony C.P."/>
            <person name="Dhotre D.P."/>
            <person name="Murrell J.C."/>
            <person name="Shouche Y.S."/>
        </authorList>
    </citation>
    <scope>NUCLEOTIDE SEQUENCE [LARGE SCALE GENOMIC DNA]</scope>
    <source>
        <strain evidence="7 8">MPL</strain>
    </source>
</reference>
<comment type="caution">
    <text evidence="7">The sequence shown here is derived from an EMBL/GenBank/DDBJ whole genome shotgun (WGS) entry which is preliminary data.</text>
</comment>
<protein>
    <recommendedName>
        <fullName evidence="2 5">Cell shape-determining protein MreC</fullName>
    </recommendedName>
    <alternativeName>
        <fullName evidence="4 5">Cell shape protein MreC</fullName>
    </alternativeName>
</protein>
<dbReference type="PANTHER" id="PTHR34138:SF1">
    <property type="entry name" value="CELL SHAPE-DETERMINING PROTEIN MREC"/>
    <property type="match status" value="1"/>
</dbReference>
<comment type="function">
    <text evidence="5">Involved in formation and maintenance of cell shape.</text>
</comment>
<name>M7P1L2_9GAMM</name>
<dbReference type="eggNOG" id="COG1792">
    <property type="taxonomic scope" value="Bacteria"/>
</dbReference>
<evidence type="ECO:0000256" key="1">
    <source>
        <dbReference type="ARBA" id="ARBA00009369"/>
    </source>
</evidence>
<dbReference type="InterPro" id="IPR007221">
    <property type="entry name" value="MreC"/>
</dbReference>
<accession>M7P1L2</accession>
<dbReference type="NCBIfam" id="TIGR00219">
    <property type="entry name" value="mreC"/>
    <property type="match status" value="1"/>
</dbReference>
<dbReference type="EMBL" id="APHR01000026">
    <property type="protein sequence ID" value="EMR13376.1"/>
    <property type="molecule type" value="Genomic_DNA"/>
</dbReference>
<dbReference type="GO" id="GO:0008360">
    <property type="term" value="P:regulation of cell shape"/>
    <property type="evidence" value="ECO:0007669"/>
    <property type="project" value="UniProtKB-KW"/>
</dbReference>
<comment type="similarity">
    <text evidence="1 5">Belongs to the MreC family.</text>
</comment>
<dbReference type="Gene3D" id="2.40.10.350">
    <property type="entry name" value="Rod shape-determining protein MreC, domain 2"/>
    <property type="match status" value="1"/>
</dbReference>
<dbReference type="OrthoDB" id="9808025at2"/>
<dbReference type="PATRIC" id="fig|1286106.3.peg.1082"/>
<sequence>MFFAVVASLTLYIMDDRLDYFGQVRSVLSSVVYPVQVTATLPADFATWLSTFFQDREQLQERITVLEASQQLMSVRLQRLQALERENLRLRELLGSSFRLQERIQVAELLAVDSDPFSQQVILDKGQRFGVYVGQPVLDAHGVMGQVSEVSLFSSRVVLLTDPNHSIPVQINRNGLRGVVFGRGPSEQLKMDYMPHNADVRVGDLVVTSGLGGVFPTGYPVGVVREVRFPAGKPFAEIAISPAANLGTSREVMLVLPGERIEFDLPEPLVELPEFLGIEEIEAGGAQ</sequence>
<evidence type="ECO:0000256" key="4">
    <source>
        <dbReference type="ARBA" id="ARBA00032089"/>
    </source>
</evidence>
<keyword evidence="8" id="KW-1185">Reference proteome</keyword>
<gene>
    <name evidence="7" type="ORF">MPL1_05394</name>
</gene>
<dbReference type="InterPro" id="IPR042177">
    <property type="entry name" value="Cell/Rod_1"/>
</dbReference>
<dbReference type="STRING" id="1286106.MPL1_05394"/>
<keyword evidence="3 5" id="KW-0133">Cell shape</keyword>
<dbReference type="AlphaFoldDB" id="M7P1L2"/>
<dbReference type="PANTHER" id="PTHR34138">
    <property type="entry name" value="CELL SHAPE-DETERMINING PROTEIN MREC"/>
    <property type="match status" value="1"/>
</dbReference>
<evidence type="ECO:0000313" key="7">
    <source>
        <dbReference type="EMBL" id="EMR13376.1"/>
    </source>
</evidence>
<proteinExistence type="inferred from homology"/>
<dbReference type="Gene3D" id="2.40.10.340">
    <property type="entry name" value="Rod shape-determining protein MreC, domain 1"/>
    <property type="match status" value="1"/>
</dbReference>
<organism evidence="7 8">
    <name type="scientific">Methylophaga lonarensis MPL</name>
    <dbReference type="NCBI Taxonomy" id="1286106"/>
    <lineage>
        <taxon>Bacteria</taxon>
        <taxon>Pseudomonadati</taxon>
        <taxon>Pseudomonadota</taxon>
        <taxon>Gammaproteobacteria</taxon>
        <taxon>Thiotrichales</taxon>
        <taxon>Piscirickettsiaceae</taxon>
        <taxon>Methylophaga</taxon>
    </lineage>
</organism>
<dbReference type="PIRSF" id="PIRSF038471">
    <property type="entry name" value="MreC"/>
    <property type="match status" value="1"/>
</dbReference>
<dbReference type="InterPro" id="IPR042175">
    <property type="entry name" value="Cell/Rod_MreC_2"/>
</dbReference>
<evidence type="ECO:0000259" key="6">
    <source>
        <dbReference type="Pfam" id="PF04085"/>
    </source>
</evidence>
<dbReference type="Proteomes" id="UP000012019">
    <property type="component" value="Unassembled WGS sequence"/>
</dbReference>
<evidence type="ECO:0000313" key="8">
    <source>
        <dbReference type="Proteomes" id="UP000012019"/>
    </source>
</evidence>
<dbReference type="GO" id="GO:0005886">
    <property type="term" value="C:plasma membrane"/>
    <property type="evidence" value="ECO:0007669"/>
    <property type="project" value="TreeGrafter"/>
</dbReference>
<feature type="domain" description="Rod shape-determining protein MreC beta-barrel core" evidence="6">
    <location>
        <begin position="111"/>
        <end position="255"/>
    </location>
</feature>